<proteinExistence type="inferred from homology"/>
<dbReference type="PROSITE" id="PS51257">
    <property type="entry name" value="PROKAR_LIPOPROTEIN"/>
    <property type="match status" value="1"/>
</dbReference>
<dbReference type="InterPro" id="IPR006143">
    <property type="entry name" value="RND_pump_MFP"/>
</dbReference>
<dbReference type="Pfam" id="PF25967">
    <property type="entry name" value="RND-MFP_C"/>
    <property type="match status" value="1"/>
</dbReference>
<dbReference type="GO" id="GO:0015562">
    <property type="term" value="F:efflux transmembrane transporter activity"/>
    <property type="evidence" value="ECO:0007669"/>
    <property type="project" value="TreeGrafter"/>
</dbReference>
<dbReference type="Pfam" id="PF25876">
    <property type="entry name" value="HH_MFP_RND"/>
    <property type="match status" value="1"/>
</dbReference>
<evidence type="ECO:0000313" key="5">
    <source>
        <dbReference type="EMBL" id="QIA63586.1"/>
    </source>
</evidence>
<organism evidence="5 6">
    <name type="scientific">Vibrio astriarenae</name>
    <dbReference type="NCBI Taxonomy" id="1481923"/>
    <lineage>
        <taxon>Bacteria</taxon>
        <taxon>Pseudomonadati</taxon>
        <taxon>Pseudomonadota</taxon>
        <taxon>Gammaproteobacteria</taxon>
        <taxon>Vibrionales</taxon>
        <taxon>Vibrionaceae</taxon>
        <taxon>Vibrio</taxon>
    </lineage>
</organism>
<dbReference type="AlphaFoldDB" id="A0A7Z2YDR7"/>
<feature type="coiled-coil region" evidence="2">
    <location>
        <begin position="115"/>
        <end position="149"/>
    </location>
</feature>
<dbReference type="Gene3D" id="2.40.420.20">
    <property type="match status" value="1"/>
</dbReference>
<dbReference type="PANTHER" id="PTHR30469">
    <property type="entry name" value="MULTIDRUG RESISTANCE PROTEIN MDTA"/>
    <property type="match status" value="1"/>
</dbReference>
<dbReference type="Gene3D" id="2.40.50.100">
    <property type="match status" value="1"/>
</dbReference>
<name>A0A7Z2YDR7_9VIBR</name>
<evidence type="ECO:0000256" key="1">
    <source>
        <dbReference type="ARBA" id="ARBA00009477"/>
    </source>
</evidence>
<accession>A0A7Z2YDR7</accession>
<evidence type="ECO:0000259" key="3">
    <source>
        <dbReference type="Pfam" id="PF25876"/>
    </source>
</evidence>
<sequence>MFKKSLNFLALSAVLAGCGKELPPIPEPESRPVKMTTVSVGNSSFERKFPAVSEAGDRAVLAFRVPGLLMSIDVLSGQTVDKGDVLAQLNPDEYTLLVQQAQANFNLANVQFKRAESLRRDRVVSEQDYDEAKANLNVARASLNQAKANERYTRLVAPYDGTISIIPADNHEYVAAQQGVMNIQTNQLLKIIFQLPDHLLSRYSQSVDVQSTMEFDAFPGRIFPLTFQEIDTEADPTTASYKVTMIMERPDDIGVLPGMAGSVTAMAPKSTASRIPLTSIQDIDGKSYVWRVNDEGIVKRIPVELNERRQVVSGLNDGDQIVVSGVAGLEDGIKVRPWVKERGL</sequence>
<evidence type="ECO:0000256" key="2">
    <source>
        <dbReference type="SAM" id="Coils"/>
    </source>
</evidence>
<keyword evidence="6" id="KW-1185">Reference proteome</keyword>
<evidence type="ECO:0000259" key="4">
    <source>
        <dbReference type="Pfam" id="PF25967"/>
    </source>
</evidence>
<dbReference type="PANTHER" id="PTHR30469:SF20">
    <property type="entry name" value="EFFLUX RND TRANSPORTER PERIPLASMIC ADAPTOR SUBUNIT"/>
    <property type="match status" value="1"/>
</dbReference>
<dbReference type="RefSeq" id="WP_164648480.1">
    <property type="nucleotide sequence ID" value="NZ_CP047475.1"/>
</dbReference>
<dbReference type="SUPFAM" id="SSF111369">
    <property type="entry name" value="HlyD-like secretion proteins"/>
    <property type="match status" value="1"/>
</dbReference>
<dbReference type="Proteomes" id="UP000464262">
    <property type="component" value="Chromosome 1"/>
</dbReference>
<comment type="similarity">
    <text evidence="1">Belongs to the membrane fusion protein (MFP) (TC 8.A.1) family.</text>
</comment>
<feature type="domain" description="Multidrug resistance protein MdtA-like alpha-helical hairpin" evidence="3">
    <location>
        <begin position="99"/>
        <end position="149"/>
    </location>
</feature>
<dbReference type="Gene3D" id="2.40.30.170">
    <property type="match status" value="1"/>
</dbReference>
<dbReference type="InterPro" id="IPR058624">
    <property type="entry name" value="MdtA-like_HH"/>
</dbReference>
<reference evidence="5 6" key="1">
    <citation type="submission" date="2020-01" db="EMBL/GenBank/DDBJ databases">
        <title>Whole genome and functional gene identification of agarase of Vibrio HN897.</title>
        <authorList>
            <person name="Liu Y."/>
            <person name="Zhao Z."/>
        </authorList>
    </citation>
    <scope>NUCLEOTIDE SEQUENCE [LARGE SCALE GENOMIC DNA]</scope>
    <source>
        <strain evidence="5 6">HN897</strain>
    </source>
</reference>
<gene>
    <name evidence="5" type="ORF">GT360_08680</name>
</gene>
<dbReference type="EMBL" id="CP047475">
    <property type="protein sequence ID" value="QIA63586.1"/>
    <property type="molecule type" value="Genomic_DNA"/>
</dbReference>
<feature type="domain" description="Multidrug resistance protein MdtA-like C-terminal permuted SH3" evidence="4">
    <location>
        <begin position="275"/>
        <end position="326"/>
    </location>
</feature>
<dbReference type="Gene3D" id="1.10.287.470">
    <property type="entry name" value="Helix hairpin bin"/>
    <property type="match status" value="1"/>
</dbReference>
<keyword evidence="2" id="KW-0175">Coiled coil</keyword>
<dbReference type="InterPro" id="IPR058627">
    <property type="entry name" value="MdtA-like_C"/>
</dbReference>
<protein>
    <submittedName>
        <fullName evidence="5">Efflux RND transporter periplasmic adaptor subunit</fullName>
    </submittedName>
</protein>
<dbReference type="KEGG" id="vas:GT360_08680"/>
<dbReference type="NCBIfam" id="TIGR01730">
    <property type="entry name" value="RND_mfp"/>
    <property type="match status" value="1"/>
</dbReference>
<evidence type="ECO:0000313" key="6">
    <source>
        <dbReference type="Proteomes" id="UP000464262"/>
    </source>
</evidence>
<dbReference type="GO" id="GO:1990281">
    <property type="term" value="C:efflux pump complex"/>
    <property type="evidence" value="ECO:0007669"/>
    <property type="project" value="TreeGrafter"/>
</dbReference>